<dbReference type="InterPro" id="IPR036942">
    <property type="entry name" value="Beta-barrel_TonB_sf"/>
</dbReference>
<keyword evidence="9" id="KW-0675">Receptor</keyword>
<evidence type="ECO:0000256" key="5">
    <source>
        <dbReference type="SAM" id="MobiDB-lite"/>
    </source>
</evidence>
<dbReference type="EMBL" id="JAKVQD010000003">
    <property type="protein sequence ID" value="MCH4552859.1"/>
    <property type="molecule type" value="Genomic_DNA"/>
</dbReference>
<dbReference type="PANTHER" id="PTHR40980:SF4">
    <property type="entry name" value="TONB-DEPENDENT RECEPTOR-LIKE BETA-BARREL DOMAIN-CONTAINING PROTEIN"/>
    <property type="match status" value="1"/>
</dbReference>
<dbReference type="InterPro" id="IPR000531">
    <property type="entry name" value="Beta-barrel_TonB"/>
</dbReference>
<comment type="caution">
    <text evidence="9">The sequence shown here is derived from an EMBL/GenBank/DDBJ whole genome shotgun (WGS) entry which is preliminary data.</text>
</comment>
<accession>A0ABS9RL60</accession>
<comment type="subcellular location">
    <subcellularLocation>
        <location evidence="1 4">Cell outer membrane</location>
    </subcellularLocation>
</comment>
<evidence type="ECO:0000256" key="4">
    <source>
        <dbReference type="RuleBase" id="RU003357"/>
    </source>
</evidence>
<evidence type="ECO:0000313" key="10">
    <source>
        <dbReference type="Proteomes" id="UP001156141"/>
    </source>
</evidence>
<proteinExistence type="inferred from homology"/>
<dbReference type="Pfam" id="PF13715">
    <property type="entry name" value="CarbopepD_reg_2"/>
    <property type="match status" value="1"/>
</dbReference>
<feature type="region of interest" description="Disordered" evidence="5">
    <location>
        <begin position="187"/>
        <end position="210"/>
    </location>
</feature>
<comment type="similarity">
    <text evidence="4">Belongs to the TonB-dependent receptor family.</text>
</comment>
<name>A0ABS9RL60_9FLAO</name>
<evidence type="ECO:0000259" key="7">
    <source>
        <dbReference type="Pfam" id="PF00593"/>
    </source>
</evidence>
<dbReference type="Pfam" id="PF00593">
    <property type="entry name" value="TonB_dep_Rec_b-barrel"/>
    <property type="match status" value="1"/>
</dbReference>
<dbReference type="InterPro" id="IPR037066">
    <property type="entry name" value="Plug_dom_sf"/>
</dbReference>
<dbReference type="NCBIfam" id="TIGR01782">
    <property type="entry name" value="TonB-Xanth-Caul"/>
    <property type="match status" value="1"/>
</dbReference>
<sequence>MKTKQTLLNYFGLLLVFCLSGRAMAQNAEIIGSVKDELGALPGANIIVKGTTNGTNTDFDGHFNITNVNPGELTLVVSYIGYKTQEVEVVARKNEPVNIGDIALSSGNELDQIVIQGNNLPNQQKALNIKKNSIAIMEVLASDAIGKLPDRNAAEAVQRVSGVSIERDHGEGRYVIVRGTPIAWNSTLMNGDRMPSTEGTSDNTGGTRSAPLDIFPSEMIKYVQLSKAITPDMEGDAIGGSVNFITKTAPSKKTLNVNLGYGYNNQAQKPIQSGSLVYGDRVANGKIGFLVSGTYWNRNWGTDNYELVYDQDNQAINNLQLRDYLGARTTTGLNTGLEFKPNDNNTLYLRSLYTNFKDEESAVEHIFNFDDSDMDVRVRHGIVDINMHGIEFGGDHKFNNGKFDLDWKLSTYSAEMGNKKVKGSDANTDAYLMATFSTPVTYNNLTSDGYKFLDIDSPAGYNGDHYDNIQPYLDAPVTADQLLLNNKMAYPAFSLEDDYTAKLDLTYNANDKLRIKVGGKFKRMDLERGTPYTYSLYLGNYYGAPIAMSDFETRTFPLKGGYLSEIGSPYNNVLVENTIRLDQIDNLFTDEYDANPLFYNIKFDENNPSSAGSFYSGYEQVMAGYTMADYDLTSKLKVIGGVRYEHTNLEYKGHSVVTDADDNTTIEKVKNNNDFGSLLPMVHLKYQAQDNLNVKFAYTRTMARANFSELNPTETISLLTTPNTISRGNIKLEPTYSNNFDLIGEYFFENVGILSGGAFYKALENVIYTGRSFQTIDGNLFQVTQPQNSETGWLAGFELGLSKRLTFLPGVLGGLGVEANYTFADSEMEVPMYTTNASTGEVEVSTTTEKIPSQSKHIFNASLFYEKGPLSFRLAGNYKDASLAMVQGNPENYRWYGKNLTVDFTASANLTKNMKVYVELNNLTNEPLRYYQGVSERPEQTEYYSIRGLFGINYQIF</sequence>
<keyword evidence="3" id="KW-0998">Cell outer membrane</keyword>
<dbReference type="Gene3D" id="2.40.170.20">
    <property type="entry name" value="TonB-dependent receptor, beta-barrel domain"/>
    <property type="match status" value="1"/>
</dbReference>
<evidence type="ECO:0000256" key="3">
    <source>
        <dbReference type="ARBA" id="ARBA00023237"/>
    </source>
</evidence>
<gene>
    <name evidence="9" type="ORF">MKW35_09520</name>
</gene>
<keyword evidence="10" id="KW-1185">Reference proteome</keyword>
<organism evidence="9 10">
    <name type="scientific">Aestuariibaculum lutulentum</name>
    <dbReference type="NCBI Taxonomy" id="2920935"/>
    <lineage>
        <taxon>Bacteria</taxon>
        <taxon>Pseudomonadati</taxon>
        <taxon>Bacteroidota</taxon>
        <taxon>Flavobacteriia</taxon>
        <taxon>Flavobacteriales</taxon>
        <taxon>Flavobacteriaceae</taxon>
    </lineage>
</organism>
<evidence type="ECO:0000259" key="8">
    <source>
        <dbReference type="Pfam" id="PF07715"/>
    </source>
</evidence>
<feature type="domain" description="TonB-dependent receptor plug" evidence="8">
    <location>
        <begin position="133"/>
        <end position="240"/>
    </location>
</feature>
<dbReference type="Gene3D" id="2.60.40.1120">
    <property type="entry name" value="Carboxypeptidase-like, regulatory domain"/>
    <property type="match status" value="1"/>
</dbReference>
<dbReference type="InterPro" id="IPR010104">
    <property type="entry name" value="TonB_rcpt_bac"/>
</dbReference>
<dbReference type="SUPFAM" id="SSF49464">
    <property type="entry name" value="Carboxypeptidase regulatory domain-like"/>
    <property type="match status" value="1"/>
</dbReference>
<feature type="compositionally biased region" description="Polar residues" evidence="5">
    <location>
        <begin position="197"/>
        <end position="207"/>
    </location>
</feature>
<dbReference type="PANTHER" id="PTHR40980">
    <property type="entry name" value="PLUG DOMAIN-CONTAINING PROTEIN"/>
    <property type="match status" value="1"/>
</dbReference>
<feature type="chain" id="PRO_5045601663" evidence="6">
    <location>
        <begin position="26"/>
        <end position="957"/>
    </location>
</feature>
<evidence type="ECO:0000313" key="9">
    <source>
        <dbReference type="EMBL" id="MCH4552859.1"/>
    </source>
</evidence>
<feature type="domain" description="TonB-dependent receptor-like beta-barrel" evidence="7">
    <location>
        <begin position="443"/>
        <end position="923"/>
    </location>
</feature>
<evidence type="ECO:0000256" key="1">
    <source>
        <dbReference type="ARBA" id="ARBA00004442"/>
    </source>
</evidence>
<evidence type="ECO:0000256" key="6">
    <source>
        <dbReference type="SAM" id="SignalP"/>
    </source>
</evidence>
<dbReference type="RefSeq" id="WP_240573246.1">
    <property type="nucleotide sequence ID" value="NZ_CP136709.1"/>
</dbReference>
<protein>
    <submittedName>
        <fullName evidence="9">TonB-dependent receptor</fullName>
    </submittedName>
</protein>
<reference evidence="9" key="1">
    <citation type="submission" date="2022-02" db="EMBL/GenBank/DDBJ databases">
        <title>Aestuariibaculum sp., a marine bacterium isolated from sediment in Guangxi.</title>
        <authorList>
            <person name="Ying J."/>
        </authorList>
    </citation>
    <scope>NUCLEOTIDE SEQUENCE</scope>
    <source>
        <strain evidence="9">L182</strain>
    </source>
</reference>
<keyword evidence="2 4" id="KW-0472">Membrane</keyword>
<dbReference type="InterPro" id="IPR012910">
    <property type="entry name" value="Plug_dom"/>
</dbReference>
<dbReference type="Pfam" id="PF07715">
    <property type="entry name" value="Plug"/>
    <property type="match status" value="1"/>
</dbReference>
<dbReference type="InterPro" id="IPR008969">
    <property type="entry name" value="CarboxyPept-like_regulatory"/>
</dbReference>
<dbReference type="Gene3D" id="2.170.130.10">
    <property type="entry name" value="TonB-dependent receptor, plug domain"/>
    <property type="match status" value="1"/>
</dbReference>
<keyword evidence="4" id="KW-0798">TonB box</keyword>
<dbReference type="Proteomes" id="UP001156141">
    <property type="component" value="Unassembled WGS sequence"/>
</dbReference>
<dbReference type="SUPFAM" id="SSF56935">
    <property type="entry name" value="Porins"/>
    <property type="match status" value="1"/>
</dbReference>
<keyword evidence="6" id="KW-0732">Signal</keyword>
<evidence type="ECO:0000256" key="2">
    <source>
        <dbReference type="ARBA" id="ARBA00023136"/>
    </source>
</evidence>
<feature type="signal peptide" evidence="6">
    <location>
        <begin position="1"/>
        <end position="25"/>
    </location>
</feature>